<proteinExistence type="predicted"/>
<dbReference type="GO" id="GO:0006508">
    <property type="term" value="P:proteolysis"/>
    <property type="evidence" value="ECO:0007669"/>
    <property type="project" value="UniProtKB-KW"/>
</dbReference>
<evidence type="ECO:0000256" key="4">
    <source>
        <dbReference type="ARBA" id="ARBA00022833"/>
    </source>
</evidence>
<keyword evidence="5" id="KW-0482">Metalloprotease</keyword>
<name>A0A423KG48_9PSED</name>
<organism evidence="7 8">
    <name type="scientific">Pseudomonas frederiksbergensis</name>
    <dbReference type="NCBI Taxonomy" id="104087"/>
    <lineage>
        <taxon>Bacteria</taxon>
        <taxon>Pseudomonadati</taxon>
        <taxon>Pseudomonadota</taxon>
        <taxon>Gammaproteobacteria</taxon>
        <taxon>Pseudomonadales</taxon>
        <taxon>Pseudomonadaceae</taxon>
        <taxon>Pseudomonas</taxon>
    </lineage>
</organism>
<comment type="caution">
    <text evidence="7">The sequence shown here is derived from an EMBL/GenBank/DDBJ whole genome shotgun (WGS) entry which is preliminary data.</text>
</comment>
<dbReference type="EMBL" id="MOBP01000012">
    <property type="protein sequence ID" value="RON51768.1"/>
    <property type="molecule type" value="Genomic_DNA"/>
</dbReference>
<dbReference type="Gene3D" id="3.40.140.10">
    <property type="entry name" value="Cytidine Deaminase, domain 2"/>
    <property type="match status" value="1"/>
</dbReference>
<evidence type="ECO:0000256" key="3">
    <source>
        <dbReference type="ARBA" id="ARBA00022801"/>
    </source>
</evidence>
<reference evidence="7 8" key="1">
    <citation type="submission" date="2016-10" db="EMBL/GenBank/DDBJ databases">
        <title>Comparative genome analysis of multiple Pseudomonas spp. focuses on biocontrol and plant growth promoting traits.</title>
        <authorList>
            <person name="Tao X.-Y."/>
            <person name="Taylor C.G."/>
        </authorList>
    </citation>
    <scope>NUCLEOTIDE SEQUENCE [LARGE SCALE GENOMIC DNA]</scope>
    <source>
        <strain evidence="7 8">39A2</strain>
    </source>
</reference>
<keyword evidence="4" id="KW-0862">Zinc</keyword>
<dbReference type="GO" id="GO:0008237">
    <property type="term" value="F:metallopeptidase activity"/>
    <property type="evidence" value="ECO:0007669"/>
    <property type="project" value="UniProtKB-KW"/>
</dbReference>
<gene>
    <name evidence="7" type="ORF">BK665_18025</name>
</gene>
<dbReference type="Pfam" id="PF14464">
    <property type="entry name" value="Prok-JAB"/>
    <property type="match status" value="1"/>
</dbReference>
<dbReference type="GO" id="GO:0046872">
    <property type="term" value="F:metal ion binding"/>
    <property type="evidence" value="ECO:0007669"/>
    <property type="project" value="UniProtKB-KW"/>
</dbReference>
<accession>A0A423KG48</accession>
<dbReference type="InterPro" id="IPR028090">
    <property type="entry name" value="JAB_dom_prok"/>
</dbReference>
<sequence>MLRFRIKGAAWSMQFSPDVIDALAACAQRGRHSQEAVGQLYCADLSAEPIRIDRMTRLTPQWAGYSGVRLDMGAVKRERLEMYAEGFHCLGFWHSHPEPRPTPSNDDIKMAREHAQAGKNDFEGLVFAIVGTDAFPPGLGVWVHDGVTLWRAEPEAQDVGVIKLSE</sequence>
<feature type="domain" description="JAB" evidence="6">
    <location>
        <begin position="18"/>
        <end position="132"/>
    </location>
</feature>
<evidence type="ECO:0000313" key="8">
    <source>
        <dbReference type="Proteomes" id="UP000283627"/>
    </source>
</evidence>
<dbReference type="Proteomes" id="UP000283627">
    <property type="component" value="Unassembled WGS sequence"/>
</dbReference>
<protein>
    <recommendedName>
        <fullName evidence="6">JAB domain-containing protein</fullName>
    </recommendedName>
</protein>
<evidence type="ECO:0000256" key="1">
    <source>
        <dbReference type="ARBA" id="ARBA00022670"/>
    </source>
</evidence>
<evidence type="ECO:0000256" key="5">
    <source>
        <dbReference type="ARBA" id="ARBA00023049"/>
    </source>
</evidence>
<evidence type="ECO:0000259" key="6">
    <source>
        <dbReference type="Pfam" id="PF14464"/>
    </source>
</evidence>
<evidence type="ECO:0000313" key="7">
    <source>
        <dbReference type="EMBL" id="RON51768.1"/>
    </source>
</evidence>
<keyword evidence="2" id="KW-0479">Metal-binding</keyword>
<dbReference type="SUPFAM" id="SSF102712">
    <property type="entry name" value="JAB1/MPN domain"/>
    <property type="match status" value="1"/>
</dbReference>
<dbReference type="AlphaFoldDB" id="A0A423KG48"/>
<keyword evidence="1" id="KW-0645">Protease</keyword>
<keyword evidence="3" id="KW-0378">Hydrolase</keyword>
<evidence type="ECO:0000256" key="2">
    <source>
        <dbReference type="ARBA" id="ARBA00022723"/>
    </source>
</evidence>
<dbReference type="RefSeq" id="WP_123408212.1">
    <property type="nucleotide sequence ID" value="NZ_MOBP01000012.1"/>
</dbReference>